<dbReference type="RefSeq" id="WP_100609650.1">
    <property type="nucleotide sequence ID" value="NZ_CP024962.1"/>
</dbReference>
<evidence type="ECO:0000313" key="1">
    <source>
        <dbReference type="EMBL" id="ATZ16594.1"/>
    </source>
</evidence>
<dbReference type="EMBL" id="CP024962">
    <property type="protein sequence ID" value="ATZ16594.1"/>
    <property type="molecule type" value="Genomic_DNA"/>
</dbReference>
<name>A0A2K8NS63_9MOLU</name>
<protein>
    <submittedName>
        <fullName evidence="1">Uncharacterized protein</fullName>
    </submittedName>
</protein>
<accession>A0A2K8NS63</accession>
<organism evidence="1 2">
    <name type="scientific">Entomoplasma freundtii</name>
    <dbReference type="NCBI Taxonomy" id="74700"/>
    <lineage>
        <taxon>Bacteria</taxon>
        <taxon>Bacillati</taxon>
        <taxon>Mycoplasmatota</taxon>
        <taxon>Mollicutes</taxon>
        <taxon>Entomoplasmatales</taxon>
        <taxon>Entomoplasmataceae</taxon>
        <taxon>Entomoplasma</taxon>
    </lineage>
</organism>
<dbReference type="AlphaFoldDB" id="A0A2K8NS63"/>
<dbReference type="Proteomes" id="UP000232222">
    <property type="component" value="Chromosome"/>
</dbReference>
<reference evidence="1 2" key="1">
    <citation type="submission" date="2017-11" db="EMBL/GenBank/DDBJ databases">
        <title>Genome sequence of Entomoplasma freundtii BARC 318 (ATCC 51999).</title>
        <authorList>
            <person name="Lo W.-S."/>
            <person name="Gasparich G.E."/>
            <person name="Kuo C.-H."/>
        </authorList>
    </citation>
    <scope>NUCLEOTIDE SEQUENCE [LARGE SCALE GENOMIC DNA]</scope>
    <source>
        <strain evidence="1 2">BARC 318</strain>
    </source>
</reference>
<dbReference type="InterPro" id="IPR024524">
    <property type="entry name" value="DUF3800"/>
</dbReference>
<dbReference type="KEGG" id="efr:EFREU_v1c05730"/>
<keyword evidence="2" id="KW-1185">Reference proteome</keyword>
<proteinExistence type="predicted"/>
<evidence type="ECO:0000313" key="2">
    <source>
        <dbReference type="Proteomes" id="UP000232222"/>
    </source>
</evidence>
<gene>
    <name evidence="1" type="ORF">EFREU_v1c05730</name>
</gene>
<dbReference type="Pfam" id="PF12686">
    <property type="entry name" value="DUF3800"/>
    <property type="match status" value="1"/>
</dbReference>
<sequence length="268" mass="31483">MKLKFCLDESGNTRTAFFAVGGLYYFFDETNNKKGEHILNYEKERQMWANLKRLSRTIKRTNHWPDLKSELKANQTNHHNKVFLFSRLQDYGQRAISIICNNEAWDQHKRNQADHNLNLKYNYLLKVMLGRCLQSLLPEIKLNCPDNHLEIELKCDERGTGTQFARSLESYLNVQLSTVLPGFTIAIRVLFLNSEHNYSIQYADFIVNLVYLSSYAIFNIPNLVYNDTEILEIYRSMHTQFLCHWCQTFEMEKNLVCLTSSQSSLDLV</sequence>